<dbReference type="PROSITE" id="PS51257">
    <property type="entry name" value="PROKAR_LIPOPROTEIN"/>
    <property type="match status" value="1"/>
</dbReference>
<keyword evidence="2" id="KW-1185">Reference proteome</keyword>
<evidence type="ECO:0000313" key="2">
    <source>
        <dbReference type="Proteomes" id="UP000029500"/>
    </source>
</evidence>
<organism evidence="1 2">
    <name type="scientific">Paenibacillus graminis</name>
    <dbReference type="NCBI Taxonomy" id="189425"/>
    <lineage>
        <taxon>Bacteria</taxon>
        <taxon>Bacillati</taxon>
        <taxon>Bacillota</taxon>
        <taxon>Bacilli</taxon>
        <taxon>Bacillales</taxon>
        <taxon>Paenibacillaceae</taxon>
        <taxon>Paenibacillus</taxon>
    </lineage>
</organism>
<dbReference type="eggNOG" id="COG1664">
    <property type="taxonomic scope" value="Bacteria"/>
</dbReference>
<name>A0A089M8W2_9BACL</name>
<gene>
    <name evidence="1" type="ORF">PGRAT_20285</name>
</gene>
<dbReference type="OrthoDB" id="1730007at2"/>
<dbReference type="EMBL" id="CP009287">
    <property type="protein sequence ID" value="AIQ69702.1"/>
    <property type="molecule type" value="Genomic_DNA"/>
</dbReference>
<proteinExistence type="predicted"/>
<reference evidence="1 2" key="1">
    <citation type="submission" date="2014-08" db="EMBL/GenBank/DDBJ databases">
        <title>Comparative genomics of the Paenibacillus odorifer group.</title>
        <authorList>
            <person name="den Bakker H.C."/>
            <person name="Tsai Y.-C."/>
            <person name="Martin N."/>
            <person name="Korlach J."/>
            <person name="Wiedmann M."/>
        </authorList>
    </citation>
    <scope>NUCLEOTIDE SEQUENCE [LARGE SCALE GENOMIC DNA]</scope>
    <source>
        <strain evidence="1 2">DSM 15220</strain>
    </source>
</reference>
<dbReference type="HOGENOM" id="CLU_100118_0_0_9"/>
<dbReference type="Proteomes" id="UP000029500">
    <property type="component" value="Chromosome"/>
</dbReference>
<dbReference type="AlphaFoldDB" id="A0A089M8W2"/>
<dbReference type="STRING" id="189425.PGRAT_20285"/>
<sequence length="222" mass="23152">MDETANRTNLKILGNSTSAGGCFLDVKVTGECTFNGDVDCRKLTLMGETKVNGSLVMENMKLTGECSVKGGIEGESLRGQGEIRAESVHVDGIKFTGNLSVAGNCDAEEMQISGAVQVDGLLSAETLEISLYGPSRAAEVGGGSVKIKRSLGGALIRPGHPGHLSFAAGLIEGDQVELQGTAAETVRGGRVVIGTGCEIGTVEYRDSLDIHQNAIVRNQMKV</sequence>
<evidence type="ECO:0008006" key="3">
    <source>
        <dbReference type="Google" id="ProtNLM"/>
    </source>
</evidence>
<accession>A0A089M8W2</accession>
<protein>
    <recommendedName>
        <fullName evidence="3">Bactofilin</fullName>
    </recommendedName>
</protein>
<dbReference type="RefSeq" id="WP_025705490.1">
    <property type="nucleotide sequence ID" value="NZ_CP009287.1"/>
</dbReference>
<evidence type="ECO:0000313" key="1">
    <source>
        <dbReference type="EMBL" id="AIQ69702.1"/>
    </source>
</evidence>
<dbReference type="KEGG" id="pgm:PGRAT_20285"/>